<comment type="catalytic activity">
    <reaction evidence="4 5">
        <text>L-glutaminyl-[peptide chain release factor] + S-adenosyl-L-methionine = N(5)-methyl-L-glutaminyl-[peptide chain release factor] + S-adenosyl-L-homocysteine + H(+)</text>
        <dbReference type="Rhea" id="RHEA:42896"/>
        <dbReference type="Rhea" id="RHEA-COMP:10271"/>
        <dbReference type="Rhea" id="RHEA-COMP:10272"/>
        <dbReference type="ChEBI" id="CHEBI:15378"/>
        <dbReference type="ChEBI" id="CHEBI:30011"/>
        <dbReference type="ChEBI" id="CHEBI:57856"/>
        <dbReference type="ChEBI" id="CHEBI:59789"/>
        <dbReference type="ChEBI" id="CHEBI:61891"/>
        <dbReference type="EC" id="2.1.1.297"/>
    </reaction>
</comment>
<evidence type="ECO:0000256" key="1">
    <source>
        <dbReference type="ARBA" id="ARBA00022603"/>
    </source>
</evidence>
<dbReference type="PROSITE" id="PS00092">
    <property type="entry name" value="N6_MTASE"/>
    <property type="match status" value="1"/>
</dbReference>
<keyword evidence="1 5" id="KW-0489">Methyltransferase</keyword>
<feature type="binding site" evidence="5">
    <location>
        <begin position="238"/>
        <end position="241"/>
    </location>
    <ligand>
        <name>substrate</name>
    </ligand>
</feature>
<dbReference type="HAMAP" id="MF_02126">
    <property type="entry name" value="RF_methyltr_PrmC"/>
    <property type="match status" value="1"/>
</dbReference>
<evidence type="ECO:0000256" key="4">
    <source>
        <dbReference type="ARBA" id="ARBA00048391"/>
    </source>
</evidence>
<accession>A0A366KDT0</accession>
<dbReference type="EMBL" id="PDCH01000002">
    <property type="protein sequence ID" value="RBP99895.1"/>
    <property type="molecule type" value="Genomic_DNA"/>
</dbReference>
<comment type="similarity">
    <text evidence="5">Belongs to the protein N5-glutamine methyltransferase family. PrmC subfamily.</text>
</comment>
<feature type="domain" description="Methyltransferase small" evidence="6">
    <location>
        <begin position="157"/>
        <end position="244"/>
    </location>
</feature>
<comment type="function">
    <text evidence="5">Methylates the class 1 translation termination release factors RF1/PrfA and RF2/PrfB on the glutamine residue of the universally conserved GGQ motif.</text>
</comment>
<evidence type="ECO:0000256" key="2">
    <source>
        <dbReference type="ARBA" id="ARBA00022679"/>
    </source>
</evidence>
<evidence type="ECO:0000313" key="9">
    <source>
        <dbReference type="Proteomes" id="UP000252345"/>
    </source>
</evidence>
<dbReference type="InterPro" id="IPR040758">
    <property type="entry name" value="PrmC_N"/>
</dbReference>
<name>A0A366KDT0_9BIFI</name>
<dbReference type="GO" id="GO:0102559">
    <property type="term" value="F:peptide chain release factor N(5)-glutamine methyltransferase activity"/>
    <property type="evidence" value="ECO:0007669"/>
    <property type="project" value="UniProtKB-EC"/>
</dbReference>
<comment type="caution">
    <text evidence="5">Lacks conserved residue(s) required for the propagation of feature annotation.</text>
</comment>
<dbReference type="InterPro" id="IPR007848">
    <property type="entry name" value="Small_mtfrase_dom"/>
</dbReference>
<dbReference type="AlphaFoldDB" id="A0A366KDT0"/>
<protein>
    <recommendedName>
        <fullName evidence="5">Release factor glutamine methyltransferase</fullName>
        <shortName evidence="5">RF MTase</shortName>
        <ecNumber evidence="5">2.1.1.297</ecNumber>
    </recommendedName>
    <alternativeName>
        <fullName evidence="5">N5-glutamine methyltransferase PrmC</fullName>
    </alternativeName>
    <alternativeName>
        <fullName evidence="5">Protein-(glutamine-N5) MTase PrmC</fullName>
    </alternativeName>
    <alternativeName>
        <fullName evidence="5">Protein-glutamine N-methyltransferase PrmC</fullName>
    </alternativeName>
</protein>
<dbReference type="Gene3D" id="3.40.50.150">
    <property type="entry name" value="Vaccinia Virus protein VP39"/>
    <property type="match status" value="1"/>
</dbReference>
<gene>
    <name evidence="5 8" type="primary">prmC</name>
    <name evidence="8" type="ORF">CRD59_01970</name>
</gene>
<dbReference type="EC" id="2.1.1.297" evidence="5"/>
<evidence type="ECO:0000259" key="7">
    <source>
        <dbReference type="Pfam" id="PF17827"/>
    </source>
</evidence>
<dbReference type="OrthoDB" id="9800643at2"/>
<reference evidence="8 9" key="1">
    <citation type="submission" date="2017-10" db="EMBL/GenBank/DDBJ databases">
        <title>Bifidobacterium xylocopum sp. nov. and Bifidobacterium aemilianum sp. nov., from the carpenter bee (Xylocopa violacea) digestive tract.</title>
        <authorList>
            <person name="Alberoni D."/>
            <person name="Baffoni L."/>
            <person name="Di Gioia D."/>
            <person name="Gaggia F."/>
            <person name="Biavati B."/>
        </authorList>
    </citation>
    <scope>NUCLEOTIDE SEQUENCE [LARGE SCALE GENOMIC DNA]</scope>
    <source>
        <strain evidence="8 9">XV2</strain>
    </source>
</reference>
<feature type="binding site" evidence="5">
    <location>
        <position position="238"/>
    </location>
    <ligand>
        <name>S-adenosyl-L-methionine</name>
        <dbReference type="ChEBI" id="CHEBI:59789"/>
    </ligand>
</feature>
<dbReference type="CDD" id="cd02440">
    <property type="entry name" value="AdoMet_MTases"/>
    <property type="match status" value="1"/>
</dbReference>
<feature type="binding site" evidence="5">
    <location>
        <position position="185"/>
    </location>
    <ligand>
        <name>S-adenosyl-L-methionine</name>
        <dbReference type="ChEBI" id="CHEBI:59789"/>
    </ligand>
</feature>
<dbReference type="GO" id="GO:0003676">
    <property type="term" value="F:nucleic acid binding"/>
    <property type="evidence" value="ECO:0007669"/>
    <property type="project" value="InterPro"/>
</dbReference>
<sequence length="331" mass="35802">MANSAGVGLPSLSSGDTVRQFLAVNSQILKVAGVETSDNDARLLLAQACQVNLHELDKALLMGQSLGDLALVGQNHAGSKVETGLTQEVALATLREFVRRRARREPLQYIVGHAPFRFLDLEVGPGVFIPRPETEIVVQAGLDWLLGEGSRGPKGPVVVDMCAGSGAIGLALATEVAGLRVWAVEISEDAAVWTRRNFERYQHEIDRQKSSYRLVIGDATDSETLADLDGQVDLIVTNPPYVPQSLVLTQPEVTHHDPPRALYGGSPDGLLIPERIVARAASLLRTGGYFVMEHDPSQAEVLRQSVESWGFTDVTTGVDLTGRPRFLNGIR</sequence>
<dbReference type="InterPro" id="IPR019874">
    <property type="entry name" value="RF_methyltr_PrmC"/>
</dbReference>
<keyword evidence="3 5" id="KW-0949">S-adenosyl-L-methionine</keyword>
<dbReference type="Gene3D" id="1.10.8.10">
    <property type="entry name" value="DNA helicase RuvA subunit, C-terminal domain"/>
    <property type="match status" value="1"/>
</dbReference>
<proteinExistence type="inferred from homology"/>
<dbReference type="InterPro" id="IPR004556">
    <property type="entry name" value="HemK-like"/>
</dbReference>
<comment type="caution">
    <text evidence="8">The sequence shown here is derived from an EMBL/GenBank/DDBJ whole genome shotgun (WGS) entry which is preliminary data.</text>
</comment>
<dbReference type="GO" id="GO:0032259">
    <property type="term" value="P:methylation"/>
    <property type="evidence" value="ECO:0007669"/>
    <property type="project" value="UniProtKB-KW"/>
</dbReference>
<dbReference type="Pfam" id="PF05175">
    <property type="entry name" value="MTS"/>
    <property type="match status" value="1"/>
</dbReference>
<keyword evidence="9" id="KW-1185">Reference proteome</keyword>
<evidence type="ECO:0000256" key="5">
    <source>
        <dbReference type="HAMAP-Rule" id="MF_02126"/>
    </source>
</evidence>
<dbReference type="InterPro" id="IPR002052">
    <property type="entry name" value="DNA_methylase_N6_adenine_CS"/>
</dbReference>
<dbReference type="NCBIfam" id="TIGR03534">
    <property type="entry name" value="RF_mod_PrmC"/>
    <property type="match status" value="1"/>
</dbReference>
<feature type="domain" description="Release factor glutamine methyltransferase N-terminal" evidence="7">
    <location>
        <begin position="90"/>
        <end position="112"/>
    </location>
</feature>
<dbReference type="PANTHER" id="PTHR18895">
    <property type="entry name" value="HEMK METHYLTRANSFERASE"/>
    <property type="match status" value="1"/>
</dbReference>
<dbReference type="InterPro" id="IPR050320">
    <property type="entry name" value="N5-glutamine_MTase"/>
</dbReference>
<dbReference type="SUPFAM" id="SSF53335">
    <property type="entry name" value="S-adenosyl-L-methionine-dependent methyltransferases"/>
    <property type="match status" value="1"/>
</dbReference>
<organism evidence="8 9">
    <name type="scientific">Bifidobacterium xylocopae</name>
    <dbReference type="NCBI Taxonomy" id="2493119"/>
    <lineage>
        <taxon>Bacteria</taxon>
        <taxon>Bacillati</taxon>
        <taxon>Actinomycetota</taxon>
        <taxon>Actinomycetes</taxon>
        <taxon>Bifidobacteriales</taxon>
        <taxon>Bifidobacteriaceae</taxon>
        <taxon>Bifidobacterium</taxon>
    </lineage>
</organism>
<keyword evidence="2 5" id="KW-0808">Transferase</keyword>
<evidence type="ECO:0000256" key="3">
    <source>
        <dbReference type="ARBA" id="ARBA00022691"/>
    </source>
</evidence>
<evidence type="ECO:0000259" key="6">
    <source>
        <dbReference type="Pfam" id="PF05175"/>
    </source>
</evidence>
<dbReference type="Pfam" id="PF17827">
    <property type="entry name" value="PrmC_N"/>
    <property type="match status" value="1"/>
</dbReference>
<dbReference type="InterPro" id="IPR029063">
    <property type="entry name" value="SAM-dependent_MTases_sf"/>
</dbReference>
<dbReference type="PANTHER" id="PTHR18895:SF74">
    <property type="entry name" value="MTRF1L RELEASE FACTOR GLUTAMINE METHYLTRANSFERASE"/>
    <property type="match status" value="1"/>
</dbReference>
<dbReference type="NCBIfam" id="TIGR00536">
    <property type="entry name" value="hemK_fam"/>
    <property type="match status" value="1"/>
</dbReference>
<dbReference type="Proteomes" id="UP000252345">
    <property type="component" value="Unassembled WGS sequence"/>
</dbReference>
<evidence type="ECO:0000313" key="8">
    <source>
        <dbReference type="EMBL" id="RBP99895.1"/>
    </source>
</evidence>